<organism evidence="1 2">
    <name type="scientific">Solanum verrucosum</name>
    <dbReference type="NCBI Taxonomy" id="315347"/>
    <lineage>
        <taxon>Eukaryota</taxon>
        <taxon>Viridiplantae</taxon>
        <taxon>Streptophyta</taxon>
        <taxon>Embryophyta</taxon>
        <taxon>Tracheophyta</taxon>
        <taxon>Spermatophyta</taxon>
        <taxon>Magnoliopsida</taxon>
        <taxon>eudicotyledons</taxon>
        <taxon>Gunneridae</taxon>
        <taxon>Pentapetalae</taxon>
        <taxon>asterids</taxon>
        <taxon>lamiids</taxon>
        <taxon>Solanales</taxon>
        <taxon>Solanaceae</taxon>
        <taxon>Solanoideae</taxon>
        <taxon>Solaneae</taxon>
        <taxon>Solanum</taxon>
    </lineage>
</organism>
<name>A0AAF0QRR5_SOLVR</name>
<accession>A0AAF0QRR5</accession>
<sequence>MKGMMRFDLPNELAPVHLVFHVSMLKKCIGDPVSVILIEGLGVDESLSYEEFLVEILDWQVKRLRNKEVPSGTRKRGKCQGKGAKPRLPLACSTLAHLHEWNHGSWSTPWLVNVARKASLAMEKWQPKVLATASTSRKGARLVVFTMARGAFMKKTWAWWLGGTKWPSYCLTLHDCDHGSWSTPQLVKGLVKMP</sequence>
<dbReference type="Proteomes" id="UP001234989">
    <property type="component" value="Chromosome 4"/>
</dbReference>
<protein>
    <submittedName>
        <fullName evidence="1">Uncharacterized protein</fullName>
    </submittedName>
</protein>
<keyword evidence="2" id="KW-1185">Reference proteome</keyword>
<dbReference type="PANTHER" id="PTHR46148">
    <property type="entry name" value="CHROMO DOMAIN-CONTAINING PROTEIN"/>
    <property type="match status" value="1"/>
</dbReference>
<dbReference type="AlphaFoldDB" id="A0AAF0QRR5"/>
<dbReference type="EMBL" id="CP133615">
    <property type="protein sequence ID" value="WMV26010.1"/>
    <property type="molecule type" value="Genomic_DNA"/>
</dbReference>
<gene>
    <name evidence="1" type="ORF">MTR67_019395</name>
</gene>
<dbReference type="PANTHER" id="PTHR46148:SF57">
    <property type="entry name" value="OS12G0499874 PROTEIN"/>
    <property type="match status" value="1"/>
</dbReference>
<evidence type="ECO:0000313" key="1">
    <source>
        <dbReference type="EMBL" id="WMV26010.1"/>
    </source>
</evidence>
<reference evidence="1" key="1">
    <citation type="submission" date="2023-08" db="EMBL/GenBank/DDBJ databases">
        <title>A de novo genome assembly of Solanum verrucosum Schlechtendal, a Mexican diploid species geographically isolated from the other diploid A-genome species in potato relatives.</title>
        <authorList>
            <person name="Hosaka K."/>
        </authorList>
    </citation>
    <scope>NUCLEOTIDE SEQUENCE</scope>
    <source>
        <tissue evidence="1">Young leaves</tissue>
    </source>
</reference>
<evidence type="ECO:0000313" key="2">
    <source>
        <dbReference type="Proteomes" id="UP001234989"/>
    </source>
</evidence>
<proteinExistence type="predicted"/>